<dbReference type="RefSeq" id="WP_249708425.1">
    <property type="nucleotide sequence ID" value="NZ_JAMFMB010000007.1"/>
</dbReference>
<evidence type="ECO:0008006" key="4">
    <source>
        <dbReference type="Google" id="ProtNLM"/>
    </source>
</evidence>
<feature type="signal peptide" evidence="1">
    <location>
        <begin position="1"/>
        <end position="21"/>
    </location>
</feature>
<feature type="chain" id="PRO_5047371285" description="DUF2946 domain-containing protein" evidence="1">
    <location>
        <begin position="22"/>
        <end position="112"/>
    </location>
</feature>
<accession>A0ABT0Q1F8</accession>
<dbReference type="EMBL" id="JAMFMB010000007">
    <property type="protein sequence ID" value="MCL6283422.1"/>
    <property type="molecule type" value="Genomic_DNA"/>
</dbReference>
<keyword evidence="3" id="KW-1185">Reference proteome</keyword>
<organism evidence="2 3">
    <name type="scientific">Ruegeria spongiae</name>
    <dbReference type="NCBI Taxonomy" id="2942209"/>
    <lineage>
        <taxon>Bacteria</taxon>
        <taxon>Pseudomonadati</taxon>
        <taxon>Pseudomonadota</taxon>
        <taxon>Alphaproteobacteria</taxon>
        <taxon>Rhodobacterales</taxon>
        <taxon>Roseobacteraceae</taxon>
        <taxon>Ruegeria</taxon>
    </lineage>
</organism>
<keyword evidence="1" id="KW-0732">Signal</keyword>
<evidence type="ECO:0000313" key="3">
    <source>
        <dbReference type="Proteomes" id="UP001203880"/>
    </source>
</evidence>
<gene>
    <name evidence="2" type="ORF">M3P21_07730</name>
</gene>
<name>A0ABT0Q1F8_9RHOB</name>
<protein>
    <recommendedName>
        <fullName evidence="4">DUF2946 domain-containing protein</fullName>
    </recommendedName>
</protein>
<reference evidence="2" key="1">
    <citation type="submission" date="2022-05" db="EMBL/GenBank/DDBJ databases">
        <authorList>
            <person name="Park J.-S."/>
        </authorList>
    </citation>
    <scope>NUCLEOTIDE SEQUENCE</scope>
    <source>
        <strain evidence="2">2012CJ41-6</strain>
    </source>
</reference>
<dbReference type="Proteomes" id="UP001203880">
    <property type="component" value="Unassembled WGS sequence"/>
</dbReference>
<proteinExistence type="predicted"/>
<sequence length="112" mass="11687">MRISLAFVISALLALTGQGLAMSRGVSASVGQMVICTGTGPVMVYVDEDGQPTRPPHYCPDHALSLLGALGLTEMAPGVDSVPASDRLRISKALEVQSRMRTTLARAPPAVI</sequence>
<evidence type="ECO:0000256" key="1">
    <source>
        <dbReference type="SAM" id="SignalP"/>
    </source>
</evidence>
<comment type="caution">
    <text evidence="2">The sequence shown here is derived from an EMBL/GenBank/DDBJ whole genome shotgun (WGS) entry which is preliminary data.</text>
</comment>
<evidence type="ECO:0000313" key="2">
    <source>
        <dbReference type="EMBL" id="MCL6283422.1"/>
    </source>
</evidence>